<feature type="domain" description="Helix-hairpin-helix DNA-binding motif class 1" evidence="7">
    <location>
        <begin position="107"/>
        <end position="126"/>
    </location>
</feature>
<protein>
    <recommendedName>
        <fullName evidence="6">Holliday junction branch migration complex subunit RuvA</fullName>
    </recommendedName>
</protein>
<dbReference type="InterPro" id="IPR012340">
    <property type="entry name" value="NA-bd_OB-fold"/>
</dbReference>
<reference evidence="8 9" key="1">
    <citation type="submission" date="2023-06" db="EMBL/GenBank/DDBJ databases">
        <title>SYSU T0a273.</title>
        <authorList>
            <person name="Gao L."/>
            <person name="Fang B.-Z."/>
            <person name="Li W.-J."/>
        </authorList>
    </citation>
    <scope>NUCLEOTIDE SEQUENCE [LARGE SCALE GENOMIC DNA]</scope>
    <source>
        <strain evidence="8 9">SYSU T0a273</strain>
    </source>
</reference>
<dbReference type="GO" id="GO:0016787">
    <property type="term" value="F:hydrolase activity"/>
    <property type="evidence" value="ECO:0007669"/>
    <property type="project" value="UniProtKB-KW"/>
</dbReference>
<dbReference type="Gene3D" id="1.10.8.10">
    <property type="entry name" value="DNA helicase RuvA subunit, C-terminal domain"/>
    <property type="match status" value="1"/>
</dbReference>
<dbReference type="SUPFAM" id="SSF50249">
    <property type="entry name" value="Nucleic acid-binding proteins"/>
    <property type="match status" value="1"/>
</dbReference>
<dbReference type="InterPro" id="IPR036267">
    <property type="entry name" value="RuvA_C_sf"/>
</dbReference>
<dbReference type="InterPro" id="IPR011114">
    <property type="entry name" value="RuvA_C"/>
</dbReference>
<dbReference type="SUPFAM" id="SSF46929">
    <property type="entry name" value="DNA helicase RuvA subunit, C-terminal domain"/>
    <property type="match status" value="1"/>
</dbReference>
<keyword evidence="8" id="KW-0378">Hydrolase</keyword>
<dbReference type="GO" id="GO:0006281">
    <property type="term" value="P:DNA repair"/>
    <property type="evidence" value="ECO:0007669"/>
    <property type="project" value="UniProtKB-UniRule"/>
</dbReference>
<comment type="similarity">
    <text evidence="6">Belongs to the RuvA family.</text>
</comment>
<evidence type="ECO:0000256" key="5">
    <source>
        <dbReference type="ARBA" id="ARBA00023204"/>
    </source>
</evidence>
<dbReference type="InterPro" id="IPR010994">
    <property type="entry name" value="RuvA_2-like"/>
</dbReference>
<evidence type="ECO:0000259" key="7">
    <source>
        <dbReference type="SMART" id="SM00278"/>
    </source>
</evidence>
<dbReference type="GO" id="GO:0048476">
    <property type="term" value="C:Holliday junction resolvase complex"/>
    <property type="evidence" value="ECO:0007669"/>
    <property type="project" value="UniProtKB-UniRule"/>
</dbReference>
<evidence type="ECO:0000256" key="2">
    <source>
        <dbReference type="ARBA" id="ARBA00022763"/>
    </source>
</evidence>
<dbReference type="Pfam" id="PF01330">
    <property type="entry name" value="RuvA_N"/>
    <property type="match status" value="1"/>
</dbReference>
<dbReference type="EMBL" id="JAUHQB010000001">
    <property type="protein sequence ID" value="MDN4482078.1"/>
    <property type="molecule type" value="Genomic_DNA"/>
</dbReference>
<evidence type="ECO:0000256" key="6">
    <source>
        <dbReference type="HAMAP-Rule" id="MF_00031"/>
    </source>
</evidence>
<dbReference type="InterPro" id="IPR000085">
    <property type="entry name" value="RuvA"/>
</dbReference>
<comment type="caution">
    <text evidence="8">The sequence shown here is derived from an EMBL/GenBank/DDBJ whole genome shotgun (WGS) entry which is preliminary data.</text>
</comment>
<sequence>MIAQLTGTVAQVGASAVILDVAGVGYRILATPASLGELHAGRDVTIHTQMVVREDSMTLFGFLSAGERDTFEQLQSVQGVGAKLALAMLAVHSPEALASAVAAGDQKALTKVPGIGPKVASRLLLELGGKLVLPEAGGAGAPAAANDARAEVVEALVGLGYAAKQAQAAVDAVAPDEVAAADAGSALRAALKHLGGTRG</sequence>
<keyword evidence="1 6" id="KW-0963">Cytoplasm</keyword>
<evidence type="ECO:0000313" key="9">
    <source>
        <dbReference type="Proteomes" id="UP001172756"/>
    </source>
</evidence>
<dbReference type="AlphaFoldDB" id="A0AB35ME90"/>
<gene>
    <name evidence="6 8" type="primary">ruvA</name>
    <name evidence="8" type="ORF">QQ002_00805</name>
</gene>
<dbReference type="GO" id="GO:0006310">
    <property type="term" value="P:DNA recombination"/>
    <property type="evidence" value="ECO:0007669"/>
    <property type="project" value="UniProtKB-UniRule"/>
</dbReference>
<dbReference type="HAMAP" id="MF_00031">
    <property type="entry name" value="DNA_HJ_migration_RuvA"/>
    <property type="match status" value="1"/>
</dbReference>
<keyword evidence="5 6" id="KW-0234">DNA repair</keyword>
<feature type="domain" description="Helix-hairpin-helix DNA-binding motif class 1" evidence="7">
    <location>
        <begin position="72"/>
        <end position="91"/>
    </location>
</feature>
<dbReference type="RefSeq" id="WP_301159316.1">
    <property type="nucleotide sequence ID" value="NZ_JAUHQB010000001.1"/>
</dbReference>
<evidence type="ECO:0000256" key="4">
    <source>
        <dbReference type="ARBA" id="ARBA00023172"/>
    </source>
</evidence>
<dbReference type="GO" id="GO:0000400">
    <property type="term" value="F:four-way junction DNA binding"/>
    <property type="evidence" value="ECO:0007669"/>
    <property type="project" value="UniProtKB-UniRule"/>
</dbReference>
<organism evidence="8 9">
    <name type="scientific">Demequina lignilytica</name>
    <dbReference type="NCBI Taxonomy" id="3051663"/>
    <lineage>
        <taxon>Bacteria</taxon>
        <taxon>Bacillati</taxon>
        <taxon>Actinomycetota</taxon>
        <taxon>Actinomycetes</taxon>
        <taxon>Micrococcales</taxon>
        <taxon>Demequinaceae</taxon>
        <taxon>Demequina</taxon>
    </lineage>
</organism>
<keyword evidence="4 6" id="KW-0233">DNA recombination</keyword>
<accession>A0AB35ME90</accession>
<evidence type="ECO:0000313" key="8">
    <source>
        <dbReference type="EMBL" id="MDN4482078.1"/>
    </source>
</evidence>
<dbReference type="GO" id="GO:0005737">
    <property type="term" value="C:cytoplasm"/>
    <property type="evidence" value="ECO:0007669"/>
    <property type="project" value="UniProtKB-SubCell"/>
</dbReference>
<comment type="function">
    <text evidence="6">The RuvA-RuvB-RuvC complex processes Holliday junction (HJ) DNA during genetic recombination and DNA repair, while the RuvA-RuvB complex plays an important role in the rescue of blocked DNA replication forks via replication fork reversal (RFR). RuvA specifically binds to HJ cruciform DNA, conferring on it an open structure. The RuvB hexamer acts as an ATP-dependent pump, pulling dsDNA into and through the RuvAB complex. HJ branch migration allows RuvC to scan DNA until it finds its consensus sequence, where it cleaves and resolves the cruciform DNA.</text>
</comment>
<keyword evidence="3 6" id="KW-0238">DNA-binding</keyword>
<dbReference type="Gene3D" id="2.40.50.140">
    <property type="entry name" value="Nucleic acid-binding proteins"/>
    <property type="match status" value="1"/>
</dbReference>
<comment type="caution">
    <text evidence="6">Lacks conserved residue(s) required for the propagation of feature annotation.</text>
</comment>
<evidence type="ECO:0000256" key="1">
    <source>
        <dbReference type="ARBA" id="ARBA00022490"/>
    </source>
</evidence>
<dbReference type="SUPFAM" id="SSF47781">
    <property type="entry name" value="RuvA domain 2-like"/>
    <property type="match status" value="1"/>
</dbReference>
<keyword evidence="2 6" id="KW-0227">DNA damage</keyword>
<dbReference type="Gene3D" id="1.10.150.20">
    <property type="entry name" value="5' to 3' exonuclease, C-terminal subdomain"/>
    <property type="match status" value="1"/>
</dbReference>
<dbReference type="NCBIfam" id="TIGR00084">
    <property type="entry name" value="ruvA"/>
    <property type="match status" value="1"/>
</dbReference>
<dbReference type="GO" id="GO:0005524">
    <property type="term" value="F:ATP binding"/>
    <property type="evidence" value="ECO:0007669"/>
    <property type="project" value="InterPro"/>
</dbReference>
<dbReference type="InterPro" id="IPR013849">
    <property type="entry name" value="DNA_helicase_Holl-junc_RuvA_I"/>
</dbReference>
<name>A0AB35ME90_9MICO</name>
<dbReference type="GO" id="GO:0009379">
    <property type="term" value="C:Holliday junction helicase complex"/>
    <property type="evidence" value="ECO:0007669"/>
    <property type="project" value="InterPro"/>
</dbReference>
<comment type="domain">
    <text evidence="6">Has three domains with a flexible linker between the domains II and III and assumes an 'L' shape. Domain III is highly mobile and contacts RuvB.</text>
</comment>
<comment type="subcellular location">
    <subcellularLocation>
        <location evidence="6">Cytoplasm</location>
    </subcellularLocation>
</comment>
<dbReference type="GO" id="GO:0009378">
    <property type="term" value="F:four-way junction helicase activity"/>
    <property type="evidence" value="ECO:0007669"/>
    <property type="project" value="InterPro"/>
</dbReference>
<feature type="region of interest" description="Domain III" evidence="6">
    <location>
        <begin position="144"/>
        <end position="199"/>
    </location>
</feature>
<dbReference type="SMART" id="SM00278">
    <property type="entry name" value="HhH1"/>
    <property type="match status" value="2"/>
</dbReference>
<proteinExistence type="inferred from homology"/>
<dbReference type="Pfam" id="PF07499">
    <property type="entry name" value="RuvA_C"/>
    <property type="match status" value="1"/>
</dbReference>
<dbReference type="Proteomes" id="UP001172756">
    <property type="component" value="Unassembled WGS sequence"/>
</dbReference>
<comment type="subunit">
    <text evidence="6">Homotetramer. Forms an RuvA(8)-RuvB(12)-Holliday junction (HJ) complex. HJ DNA is sandwiched between 2 RuvA tetramers; dsDNA enters through RuvA and exits via RuvB. An RuvB hexamer assembles on each DNA strand where it exits the tetramer. Each RuvB hexamer is contacted by two RuvA subunits (via domain III) on 2 adjacent RuvB subunits; this complex drives branch migration. In the full resolvosome a probable DNA-RuvA(4)-RuvB(12)-RuvC(2) complex forms which resolves the HJ.</text>
</comment>
<dbReference type="Pfam" id="PF14520">
    <property type="entry name" value="HHH_5"/>
    <property type="match status" value="1"/>
</dbReference>
<evidence type="ECO:0000256" key="3">
    <source>
        <dbReference type="ARBA" id="ARBA00023125"/>
    </source>
</evidence>
<dbReference type="InterPro" id="IPR003583">
    <property type="entry name" value="Hlx-hairpin-Hlx_DNA-bd_motif"/>
</dbReference>